<dbReference type="InterPro" id="IPR027385">
    <property type="entry name" value="Beta-barrel_OMP"/>
</dbReference>
<feature type="chain" id="PRO_5019291597" evidence="2">
    <location>
        <begin position="24"/>
        <end position="224"/>
    </location>
</feature>
<gene>
    <name evidence="4" type="ORF">EET67_21805</name>
</gene>
<sequence>MSLQTRIALSLAAAALWQAPAVAADYEPPIIVDNAPEYVPVEVGSGWYLRGDIGYNLNKSVYDIDFLDTDSTRFNGGIGVGYHLNDYLRTELNLGFVSQDKYQTDLGPFTVSAKNSVWSGMVNGYYDLATISGFTPYIGGGLGLLHSRSEVTVDDVSVLTDRQYELAYSLAAGVNYQVSKNVSMDLGYQYLSSPDTKYFNIDTGLVEDGIDYHQIKVGLRYDLW</sequence>
<evidence type="ECO:0000313" key="5">
    <source>
        <dbReference type="Proteomes" id="UP000281647"/>
    </source>
</evidence>
<proteinExistence type="predicted"/>
<dbReference type="AlphaFoldDB" id="A0A432V0E7"/>
<dbReference type="Gene3D" id="2.40.160.20">
    <property type="match status" value="1"/>
</dbReference>
<feature type="signal peptide" evidence="2">
    <location>
        <begin position="1"/>
        <end position="23"/>
    </location>
</feature>
<feature type="domain" description="Outer membrane protein beta-barrel" evidence="3">
    <location>
        <begin position="45"/>
        <end position="221"/>
    </location>
</feature>
<dbReference type="EMBL" id="RKST01000033">
    <property type="protein sequence ID" value="RUM95684.1"/>
    <property type="molecule type" value="Genomic_DNA"/>
</dbReference>
<accession>A0A432V0E7</accession>
<dbReference type="OrthoDB" id="5643626at2"/>
<dbReference type="Pfam" id="PF13505">
    <property type="entry name" value="OMP_b-brl"/>
    <property type="match status" value="1"/>
</dbReference>
<evidence type="ECO:0000259" key="3">
    <source>
        <dbReference type="Pfam" id="PF13505"/>
    </source>
</evidence>
<dbReference type="InterPro" id="IPR011250">
    <property type="entry name" value="OMP/PagP_B-barrel"/>
</dbReference>
<evidence type="ECO:0000256" key="2">
    <source>
        <dbReference type="SAM" id="SignalP"/>
    </source>
</evidence>
<organism evidence="4 5">
    <name type="scientific">Borborobacter arsenicus</name>
    <dbReference type="NCBI Taxonomy" id="1851146"/>
    <lineage>
        <taxon>Bacteria</taxon>
        <taxon>Pseudomonadati</taxon>
        <taxon>Pseudomonadota</taxon>
        <taxon>Alphaproteobacteria</taxon>
        <taxon>Hyphomicrobiales</taxon>
        <taxon>Phyllobacteriaceae</taxon>
        <taxon>Borborobacter</taxon>
    </lineage>
</organism>
<keyword evidence="1 2" id="KW-0732">Signal</keyword>
<dbReference type="RefSeq" id="WP_128628462.1">
    <property type="nucleotide sequence ID" value="NZ_RKST01000033.1"/>
</dbReference>
<protein>
    <submittedName>
        <fullName evidence="4">Porin family protein</fullName>
    </submittedName>
</protein>
<name>A0A432V0E7_9HYPH</name>
<keyword evidence="5" id="KW-1185">Reference proteome</keyword>
<evidence type="ECO:0000313" key="4">
    <source>
        <dbReference type="EMBL" id="RUM95684.1"/>
    </source>
</evidence>
<dbReference type="Proteomes" id="UP000281647">
    <property type="component" value="Unassembled WGS sequence"/>
</dbReference>
<dbReference type="SUPFAM" id="SSF56925">
    <property type="entry name" value="OMPA-like"/>
    <property type="match status" value="1"/>
</dbReference>
<evidence type="ECO:0000256" key="1">
    <source>
        <dbReference type="ARBA" id="ARBA00022729"/>
    </source>
</evidence>
<reference evidence="4 5" key="1">
    <citation type="submission" date="2018-11" db="EMBL/GenBank/DDBJ databases">
        <title>Pseudaminobacter arsenicus sp. nov., an arsenic-resistant bacterium isolated from arsenic-rich aquifers.</title>
        <authorList>
            <person name="Mu Y."/>
        </authorList>
    </citation>
    <scope>NUCLEOTIDE SEQUENCE [LARGE SCALE GENOMIC DNA]</scope>
    <source>
        <strain evidence="4 5">CB3</strain>
    </source>
</reference>
<comment type="caution">
    <text evidence="4">The sequence shown here is derived from an EMBL/GenBank/DDBJ whole genome shotgun (WGS) entry which is preliminary data.</text>
</comment>